<dbReference type="InterPro" id="IPR024344">
    <property type="entry name" value="MDMPI_metal-binding"/>
</dbReference>
<sequence>MLREIDEATARLFDSLERLTDEDMRQPTLLPGWTRGHLITHLARGCGALTNLIHGLPPYVSQEVRNADIEAGAGRGAAELLADLTAANAVLRDAMAAAFDEESAGRWTAGDAFTADQAPVRRLSEVELHHVDLAVGYTANGWPAYYAGLELFEPLATWRQERLVGGGSAG</sequence>
<feature type="domain" description="Mycothiol-dependent maleylpyruvate isomerase metal-binding" evidence="1">
    <location>
        <begin position="6"/>
        <end position="134"/>
    </location>
</feature>
<dbReference type="GO" id="GO:0046872">
    <property type="term" value="F:metal ion binding"/>
    <property type="evidence" value="ECO:0007669"/>
    <property type="project" value="InterPro"/>
</dbReference>
<proteinExistence type="predicted"/>
<protein>
    <recommendedName>
        <fullName evidence="1">Mycothiol-dependent maleylpyruvate isomerase metal-binding domain-containing protein</fullName>
    </recommendedName>
</protein>
<dbReference type="RefSeq" id="WP_212995317.1">
    <property type="nucleotide sequence ID" value="NZ_BAAATW010000001.1"/>
</dbReference>
<comment type="caution">
    <text evidence="2">The sequence shown here is derived from an EMBL/GenBank/DDBJ whole genome shotgun (WGS) entry which is preliminary data.</text>
</comment>
<dbReference type="SUPFAM" id="SSF109854">
    <property type="entry name" value="DinB/YfiT-like putative metalloenzymes"/>
    <property type="match status" value="1"/>
</dbReference>
<dbReference type="Pfam" id="PF11716">
    <property type="entry name" value="MDMPI_N"/>
    <property type="match status" value="1"/>
</dbReference>
<dbReference type="AlphaFoldDB" id="A0A919S8A2"/>
<gene>
    <name evidence="2" type="ORF">Aco04nite_02450</name>
</gene>
<evidence type="ECO:0000313" key="3">
    <source>
        <dbReference type="Proteomes" id="UP000680865"/>
    </source>
</evidence>
<dbReference type="Proteomes" id="UP000680865">
    <property type="component" value="Unassembled WGS sequence"/>
</dbReference>
<dbReference type="InterPro" id="IPR034660">
    <property type="entry name" value="DinB/YfiT-like"/>
</dbReference>
<dbReference type="InterPro" id="IPR017517">
    <property type="entry name" value="Maleyloyr_isom"/>
</dbReference>
<dbReference type="NCBIfam" id="TIGR03083">
    <property type="entry name" value="maleylpyruvate isomerase family mycothiol-dependent enzyme"/>
    <property type="match status" value="1"/>
</dbReference>
<evidence type="ECO:0000313" key="2">
    <source>
        <dbReference type="EMBL" id="GIM66534.1"/>
    </source>
</evidence>
<dbReference type="Gene3D" id="1.20.120.450">
    <property type="entry name" value="dinb family like domain"/>
    <property type="match status" value="1"/>
</dbReference>
<evidence type="ECO:0000259" key="1">
    <source>
        <dbReference type="Pfam" id="PF11716"/>
    </source>
</evidence>
<dbReference type="EMBL" id="BOQP01000001">
    <property type="protein sequence ID" value="GIM66534.1"/>
    <property type="molecule type" value="Genomic_DNA"/>
</dbReference>
<accession>A0A919S8A2</accession>
<keyword evidence="3" id="KW-1185">Reference proteome</keyword>
<reference evidence="2" key="1">
    <citation type="submission" date="2021-03" db="EMBL/GenBank/DDBJ databases">
        <title>Whole genome shotgun sequence of Actinoplanes consettensis NBRC 14913.</title>
        <authorList>
            <person name="Komaki H."/>
            <person name="Tamura T."/>
        </authorList>
    </citation>
    <scope>NUCLEOTIDE SEQUENCE</scope>
    <source>
        <strain evidence="2">NBRC 14913</strain>
    </source>
</reference>
<name>A0A919S8A2_9ACTN</name>
<organism evidence="2 3">
    <name type="scientific">Winogradskya consettensis</name>
    <dbReference type="NCBI Taxonomy" id="113560"/>
    <lineage>
        <taxon>Bacteria</taxon>
        <taxon>Bacillati</taxon>
        <taxon>Actinomycetota</taxon>
        <taxon>Actinomycetes</taxon>
        <taxon>Micromonosporales</taxon>
        <taxon>Micromonosporaceae</taxon>
        <taxon>Winogradskya</taxon>
    </lineage>
</organism>